<dbReference type="PANTHER" id="PTHR35091">
    <property type="entry name" value="FLAGELLAR PROTEIN FLIL"/>
    <property type="match status" value="1"/>
</dbReference>
<comment type="function">
    <text evidence="1 10">Controls the rotational direction of flagella during chemotaxis.</text>
</comment>
<keyword evidence="11" id="KW-0966">Cell projection</keyword>
<evidence type="ECO:0000313" key="11">
    <source>
        <dbReference type="EMBL" id="SFF96991.1"/>
    </source>
</evidence>
<name>A0A1I2N6I3_9GAMM</name>
<evidence type="ECO:0000256" key="4">
    <source>
        <dbReference type="ARBA" id="ARBA00022475"/>
    </source>
</evidence>
<keyword evidence="12" id="KW-1185">Reference proteome</keyword>
<evidence type="ECO:0000256" key="3">
    <source>
        <dbReference type="ARBA" id="ARBA00008281"/>
    </source>
</evidence>
<keyword evidence="11" id="KW-0282">Flagellum</keyword>
<comment type="similarity">
    <text evidence="3 10">Belongs to the FliL family.</text>
</comment>
<keyword evidence="10" id="KW-0997">Cell inner membrane</keyword>
<keyword evidence="5 10" id="KW-0145">Chemotaxis</keyword>
<evidence type="ECO:0000256" key="2">
    <source>
        <dbReference type="ARBA" id="ARBA00004162"/>
    </source>
</evidence>
<dbReference type="OrthoDB" id="5616092at2"/>
<dbReference type="PANTHER" id="PTHR35091:SF2">
    <property type="entry name" value="FLAGELLAR PROTEIN FLIL"/>
    <property type="match status" value="1"/>
</dbReference>
<dbReference type="Proteomes" id="UP000198623">
    <property type="component" value="Unassembled WGS sequence"/>
</dbReference>
<organism evidence="11 12">
    <name type="scientific">Neptunomonas qingdaonensis</name>
    <dbReference type="NCBI Taxonomy" id="1045558"/>
    <lineage>
        <taxon>Bacteria</taxon>
        <taxon>Pseudomonadati</taxon>
        <taxon>Pseudomonadota</taxon>
        <taxon>Gammaproteobacteria</taxon>
        <taxon>Oceanospirillales</taxon>
        <taxon>Oceanospirillaceae</taxon>
        <taxon>Neptunomonas</taxon>
    </lineage>
</organism>
<proteinExistence type="inferred from homology"/>
<keyword evidence="4" id="KW-1003">Cell membrane</keyword>
<dbReference type="RefSeq" id="WP_090724719.1">
    <property type="nucleotide sequence ID" value="NZ_FOOU01000002.1"/>
</dbReference>
<dbReference type="GO" id="GO:0005886">
    <property type="term" value="C:plasma membrane"/>
    <property type="evidence" value="ECO:0007669"/>
    <property type="project" value="UniProtKB-SubCell"/>
</dbReference>
<dbReference type="GO" id="GO:0071978">
    <property type="term" value="P:bacterial-type flagellum-dependent swarming motility"/>
    <property type="evidence" value="ECO:0007669"/>
    <property type="project" value="TreeGrafter"/>
</dbReference>
<dbReference type="GO" id="GO:0006935">
    <property type="term" value="P:chemotaxis"/>
    <property type="evidence" value="ECO:0007669"/>
    <property type="project" value="UniProtKB-KW"/>
</dbReference>
<dbReference type="STRING" id="1045558.SAMN05216175_102200"/>
<dbReference type="EMBL" id="FOOU01000002">
    <property type="protein sequence ID" value="SFF96991.1"/>
    <property type="molecule type" value="Genomic_DNA"/>
</dbReference>
<keyword evidence="8 10" id="KW-1133">Transmembrane helix</keyword>
<keyword evidence="11" id="KW-0969">Cilium</keyword>
<keyword evidence="7 10" id="KW-0283">Flagellar rotation</keyword>
<evidence type="ECO:0000256" key="6">
    <source>
        <dbReference type="ARBA" id="ARBA00022692"/>
    </source>
</evidence>
<keyword evidence="6 10" id="KW-0812">Transmembrane</keyword>
<evidence type="ECO:0000313" key="12">
    <source>
        <dbReference type="Proteomes" id="UP000198623"/>
    </source>
</evidence>
<dbReference type="InterPro" id="IPR005503">
    <property type="entry name" value="FliL"/>
</dbReference>
<gene>
    <name evidence="11" type="ORF">SAMN05216175_102200</name>
</gene>
<keyword evidence="9 10" id="KW-0472">Membrane</keyword>
<dbReference type="Pfam" id="PF03748">
    <property type="entry name" value="FliL"/>
    <property type="match status" value="1"/>
</dbReference>
<dbReference type="GO" id="GO:0009425">
    <property type="term" value="C:bacterial-type flagellum basal body"/>
    <property type="evidence" value="ECO:0007669"/>
    <property type="project" value="InterPro"/>
</dbReference>
<protein>
    <recommendedName>
        <fullName evidence="10">Flagellar protein FliL</fullName>
    </recommendedName>
</protein>
<evidence type="ECO:0000256" key="9">
    <source>
        <dbReference type="ARBA" id="ARBA00023136"/>
    </source>
</evidence>
<dbReference type="AlphaFoldDB" id="A0A1I2N6I3"/>
<reference evidence="12" key="1">
    <citation type="submission" date="2016-10" db="EMBL/GenBank/DDBJ databases">
        <authorList>
            <person name="Varghese N."/>
            <person name="Submissions S."/>
        </authorList>
    </citation>
    <scope>NUCLEOTIDE SEQUENCE [LARGE SCALE GENOMIC DNA]</scope>
    <source>
        <strain evidence="12">CGMCC 1.10971</strain>
    </source>
</reference>
<evidence type="ECO:0000256" key="8">
    <source>
        <dbReference type="ARBA" id="ARBA00022989"/>
    </source>
</evidence>
<accession>A0A1I2N6I3</accession>
<evidence type="ECO:0000256" key="1">
    <source>
        <dbReference type="ARBA" id="ARBA00002254"/>
    </source>
</evidence>
<evidence type="ECO:0000256" key="5">
    <source>
        <dbReference type="ARBA" id="ARBA00022500"/>
    </source>
</evidence>
<sequence>MAEEITAEGAVEGGKSKKKLIIFAVIGALLVAALSAGAAYFLLGPSSDNSAAETEPVRKQAIYSKVRTLGGKPSFVATLKSADGRRHYLRTFVEAKSREQDVVDALTLHMPLVVSRLNELFSSQSFEDLQSIEGKEKLRQESTRLVQEFLQEKIGKPGIEKILFTDFVMQ</sequence>
<comment type="subcellular location">
    <subcellularLocation>
        <location evidence="10">Cell inner membrane</location>
    </subcellularLocation>
    <subcellularLocation>
        <location evidence="2">Cell membrane</location>
        <topology evidence="2">Single-pass membrane protein</topology>
    </subcellularLocation>
</comment>
<evidence type="ECO:0000256" key="10">
    <source>
        <dbReference type="RuleBase" id="RU364125"/>
    </source>
</evidence>
<feature type="transmembrane region" description="Helical" evidence="10">
    <location>
        <begin position="20"/>
        <end position="43"/>
    </location>
</feature>
<evidence type="ECO:0000256" key="7">
    <source>
        <dbReference type="ARBA" id="ARBA00022779"/>
    </source>
</evidence>